<dbReference type="OrthoDB" id="44061at2759"/>
<dbReference type="SUPFAM" id="SSF51316">
    <property type="entry name" value="Mss4-like"/>
    <property type="match status" value="1"/>
</dbReference>
<evidence type="ECO:0000313" key="9">
    <source>
        <dbReference type="Proteomes" id="UP000240830"/>
    </source>
</evidence>
<feature type="domain" description="MsrB" evidence="7">
    <location>
        <begin position="10"/>
        <end position="130"/>
    </location>
</feature>
<dbReference type="Proteomes" id="UP000240830">
    <property type="component" value="Unassembled WGS sequence"/>
</dbReference>
<protein>
    <recommendedName>
        <fullName evidence="6">Peptide-methionine (R)-S-oxide reductase</fullName>
        <ecNumber evidence="6">1.8.4.12</ecNumber>
    </recommendedName>
</protein>
<keyword evidence="3 6" id="KW-0862">Zinc</keyword>
<reference evidence="8 9" key="1">
    <citation type="submission" date="2016-10" db="EMBL/GenBank/DDBJ databases">
        <title>The genome of Paramicrosporidium saccamoebae is the missing link in understanding Cryptomycota and Microsporidia evolution.</title>
        <authorList>
            <person name="Quandt C.A."/>
            <person name="Beaudet D."/>
            <person name="Corsaro D."/>
            <person name="Michel R."/>
            <person name="Corradi N."/>
            <person name="James T."/>
        </authorList>
    </citation>
    <scope>NUCLEOTIDE SEQUENCE [LARGE SCALE GENOMIC DNA]</scope>
    <source>
        <strain evidence="8 9">KSL3</strain>
    </source>
</reference>
<dbReference type="Pfam" id="PF01641">
    <property type="entry name" value="SelR"/>
    <property type="match status" value="1"/>
</dbReference>
<evidence type="ECO:0000256" key="3">
    <source>
        <dbReference type="ARBA" id="ARBA00022833"/>
    </source>
</evidence>
<dbReference type="FunFam" id="2.170.150.20:FF:000001">
    <property type="entry name" value="Peptide methionine sulfoxide reductase MsrB"/>
    <property type="match status" value="1"/>
</dbReference>
<dbReference type="NCBIfam" id="TIGR00357">
    <property type="entry name" value="peptide-methionine (R)-S-oxide reductase MsrB"/>
    <property type="match status" value="1"/>
</dbReference>
<evidence type="ECO:0000256" key="4">
    <source>
        <dbReference type="ARBA" id="ARBA00023002"/>
    </source>
</evidence>
<dbReference type="GO" id="GO:0005737">
    <property type="term" value="C:cytoplasm"/>
    <property type="evidence" value="ECO:0007669"/>
    <property type="project" value="TreeGrafter"/>
</dbReference>
<dbReference type="GO" id="GO:0006979">
    <property type="term" value="P:response to oxidative stress"/>
    <property type="evidence" value="ECO:0007669"/>
    <property type="project" value="InterPro"/>
</dbReference>
<dbReference type="InterPro" id="IPR002579">
    <property type="entry name" value="Met_Sox_Rdtase_MsrB_dom"/>
</dbReference>
<dbReference type="PANTHER" id="PTHR10173:SF52">
    <property type="entry name" value="METHIONINE-R-SULFOXIDE REDUCTASE B1"/>
    <property type="match status" value="1"/>
</dbReference>
<evidence type="ECO:0000259" key="7">
    <source>
        <dbReference type="PROSITE" id="PS51790"/>
    </source>
</evidence>
<evidence type="ECO:0000256" key="2">
    <source>
        <dbReference type="ARBA" id="ARBA00022723"/>
    </source>
</evidence>
<gene>
    <name evidence="8" type="ORF">PSACC_00182</name>
</gene>
<evidence type="ECO:0000256" key="1">
    <source>
        <dbReference type="ARBA" id="ARBA00007174"/>
    </source>
</evidence>
<comment type="caution">
    <text evidence="8">The sequence shown here is derived from an EMBL/GenBank/DDBJ whole genome shotgun (WGS) entry which is preliminary data.</text>
</comment>
<dbReference type="GO" id="GO:0030091">
    <property type="term" value="P:protein repair"/>
    <property type="evidence" value="ECO:0007669"/>
    <property type="project" value="InterPro"/>
</dbReference>
<dbReference type="Gene3D" id="2.170.150.20">
    <property type="entry name" value="Peptide methionine sulfoxide reductase"/>
    <property type="match status" value="1"/>
</dbReference>
<evidence type="ECO:0000256" key="5">
    <source>
        <dbReference type="ARBA" id="ARBA00048488"/>
    </source>
</evidence>
<dbReference type="PANTHER" id="PTHR10173">
    <property type="entry name" value="METHIONINE SULFOXIDE REDUCTASE"/>
    <property type="match status" value="1"/>
</dbReference>
<accession>A0A2H9TQH9</accession>
<dbReference type="STRING" id="1246581.A0A2H9TQH9"/>
<evidence type="ECO:0000313" key="8">
    <source>
        <dbReference type="EMBL" id="PJF20011.1"/>
    </source>
</evidence>
<comment type="similarity">
    <text evidence="1 6">Belongs to the MsrB Met sulfoxide reductase family.</text>
</comment>
<comment type="cofactor">
    <cofactor evidence="6">
        <name>Zn(2+)</name>
        <dbReference type="ChEBI" id="CHEBI:29105"/>
    </cofactor>
    <text evidence="6">Binds 1 zinc ion per subunit.</text>
</comment>
<name>A0A2H9TQH9_9FUNG</name>
<dbReference type="AlphaFoldDB" id="A0A2H9TQH9"/>
<dbReference type="GO" id="GO:0046872">
    <property type="term" value="F:metal ion binding"/>
    <property type="evidence" value="ECO:0007669"/>
    <property type="project" value="UniProtKB-KW"/>
</dbReference>
<dbReference type="EC" id="1.8.4.12" evidence="6"/>
<keyword evidence="9" id="KW-1185">Reference proteome</keyword>
<dbReference type="InterPro" id="IPR011057">
    <property type="entry name" value="Mss4-like_sf"/>
</dbReference>
<organism evidence="8 9">
    <name type="scientific">Paramicrosporidium saccamoebae</name>
    <dbReference type="NCBI Taxonomy" id="1246581"/>
    <lineage>
        <taxon>Eukaryota</taxon>
        <taxon>Fungi</taxon>
        <taxon>Fungi incertae sedis</taxon>
        <taxon>Cryptomycota</taxon>
        <taxon>Cryptomycota incertae sedis</taxon>
        <taxon>Paramicrosporidium</taxon>
    </lineage>
</organism>
<evidence type="ECO:0000256" key="6">
    <source>
        <dbReference type="RuleBase" id="RU365044"/>
    </source>
</evidence>
<sequence length="132" mass="14887">MSSDERSKHQEEASKRMDTAQYNICFNSSTERPFTGAYWNHKGNGHYDCAVCGERLFDSQVKFDSGTGWPSFWDAEGNIAKVVDKTLGMTRTEVKCGKCGCHLGHVFEDGPQPTGFRYCINSASLDFKERKQ</sequence>
<comment type="catalytic activity">
    <reaction evidence="5 6">
        <text>L-methionyl-[protein] + [thioredoxin]-disulfide + H2O = L-methionyl-(R)-S-oxide-[protein] + [thioredoxin]-dithiol</text>
        <dbReference type="Rhea" id="RHEA:24164"/>
        <dbReference type="Rhea" id="RHEA-COMP:10698"/>
        <dbReference type="Rhea" id="RHEA-COMP:10700"/>
        <dbReference type="Rhea" id="RHEA-COMP:12313"/>
        <dbReference type="Rhea" id="RHEA-COMP:12314"/>
        <dbReference type="ChEBI" id="CHEBI:15377"/>
        <dbReference type="ChEBI" id="CHEBI:16044"/>
        <dbReference type="ChEBI" id="CHEBI:29950"/>
        <dbReference type="ChEBI" id="CHEBI:45764"/>
        <dbReference type="ChEBI" id="CHEBI:50058"/>
        <dbReference type="EC" id="1.8.4.12"/>
    </reaction>
</comment>
<dbReference type="EMBL" id="MTSL01000014">
    <property type="protein sequence ID" value="PJF20011.1"/>
    <property type="molecule type" value="Genomic_DNA"/>
</dbReference>
<dbReference type="PROSITE" id="PS51790">
    <property type="entry name" value="MSRB"/>
    <property type="match status" value="1"/>
</dbReference>
<keyword evidence="4 6" id="KW-0560">Oxidoreductase</keyword>
<keyword evidence="2 6" id="KW-0479">Metal-binding</keyword>
<proteinExistence type="inferred from homology"/>
<dbReference type="GO" id="GO:0033743">
    <property type="term" value="F:peptide-methionine (R)-S-oxide reductase activity"/>
    <property type="evidence" value="ECO:0007669"/>
    <property type="project" value="UniProtKB-EC"/>
</dbReference>
<dbReference type="InterPro" id="IPR028427">
    <property type="entry name" value="Met_Sox_Rdtase_MsrB"/>
</dbReference>